<protein>
    <submittedName>
        <fullName evidence="2">Uncharacterized protein</fullName>
    </submittedName>
</protein>
<evidence type="ECO:0000256" key="1">
    <source>
        <dbReference type="SAM" id="Phobius"/>
    </source>
</evidence>
<keyword evidence="1" id="KW-0812">Transmembrane</keyword>
<name>A0A1W1BNR8_9ZZZZ</name>
<feature type="transmembrane region" description="Helical" evidence="1">
    <location>
        <begin position="6"/>
        <end position="24"/>
    </location>
</feature>
<keyword evidence="1" id="KW-0472">Membrane</keyword>
<keyword evidence="1" id="KW-1133">Transmembrane helix</keyword>
<reference evidence="2" key="1">
    <citation type="submission" date="2016-10" db="EMBL/GenBank/DDBJ databases">
        <authorList>
            <person name="de Groot N.N."/>
        </authorList>
    </citation>
    <scope>NUCLEOTIDE SEQUENCE</scope>
</reference>
<dbReference type="EMBL" id="FPHK01000016">
    <property type="protein sequence ID" value="SFV55136.1"/>
    <property type="molecule type" value="Genomic_DNA"/>
</dbReference>
<organism evidence="2">
    <name type="scientific">hydrothermal vent metagenome</name>
    <dbReference type="NCBI Taxonomy" id="652676"/>
    <lineage>
        <taxon>unclassified sequences</taxon>
        <taxon>metagenomes</taxon>
        <taxon>ecological metagenomes</taxon>
    </lineage>
</organism>
<gene>
    <name evidence="2" type="ORF">MNB_SM-6-1520</name>
</gene>
<evidence type="ECO:0000313" key="2">
    <source>
        <dbReference type="EMBL" id="SFV55136.1"/>
    </source>
</evidence>
<sequence length="151" mass="17406">MKAKILIPFTAFGLIVVMVIYFLINPSYEKSLEAKYYYETGNYEKAYELAQEAFGMDIYNRMAATIMAQSKTSLKYVKYVKQAKEYMQRINVIASKQNISDADRAKIKLMSEVMVDSYIKLAPSVITDKALVKEAAGYYKNFEKLLEKVNR</sequence>
<proteinExistence type="predicted"/>
<accession>A0A1W1BNR8</accession>
<dbReference type="AlphaFoldDB" id="A0A1W1BNR8"/>